<dbReference type="HOGENOM" id="CLU_170472_0_0_1"/>
<evidence type="ECO:0000256" key="1">
    <source>
        <dbReference type="SAM" id="MobiDB-lite"/>
    </source>
</evidence>
<proteinExistence type="predicted"/>
<accession>F0UQQ1</accession>
<dbReference type="AlphaFoldDB" id="F0UQQ1"/>
<gene>
    <name evidence="2" type="ORF">HCEG_07443</name>
</gene>
<sequence length="114" mass="12306">MRVGTGLQLPDFAGGRTGNTAGHRLLGRPLAAESWHQPHPIPRAAKRQTQASAHALAATPVLIGCPYDTPVTAGNRPSCYRRTSAQRQEIGSRLQIVQSPRSDLGNYELPQICI</sequence>
<protein>
    <submittedName>
        <fullName evidence="2">Predicted protein</fullName>
    </submittedName>
</protein>
<dbReference type="EMBL" id="DS990641">
    <property type="protein sequence ID" value="EGC48228.1"/>
    <property type="molecule type" value="Genomic_DNA"/>
</dbReference>
<feature type="region of interest" description="Disordered" evidence="1">
    <location>
        <begin position="1"/>
        <end position="22"/>
    </location>
</feature>
<name>F0UQQ1_AJEC8</name>
<dbReference type="OMA" id="YELPQIC"/>
<evidence type="ECO:0000313" key="3">
    <source>
        <dbReference type="Proteomes" id="UP000008142"/>
    </source>
</evidence>
<organism evidence="3">
    <name type="scientific">Ajellomyces capsulatus (strain H88)</name>
    <name type="common">Darling's disease fungus</name>
    <name type="synonym">Histoplasma capsulatum</name>
    <dbReference type="NCBI Taxonomy" id="544711"/>
    <lineage>
        <taxon>Eukaryota</taxon>
        <taxon>Fungi</taxon>
        <taxon>Dikarya</taxon>
        <taxon>Ascomycota</taxon>
        <taxon>Pezizomycotina</taxon>
        <taxon>Eurotiomycetes</taxon>
        <taxon>Eurotiomycetidae</taxon>
        <taxon>Onygenales</taxon>
        <taxon>Ajellomycetaceae</taxon>
        <taxon>Histoplasma</taxon>
    </lineage>
</organism>
<evidence type="ECO:0000313" key="2">
    <source>
        <dbReference type="EMBL" id="EGC48228.1"/>
    </source>
</evidence>
<dbReference type="Proteomes" id="UP000008142">
    <property type="component" value="Unassembled WGS sequence"/>
</dbReference>
<reference evidence="3" key="1">
    <citation type="submission" date="2008-07" db="EMBL/GenBank/DDBJ databases">
        <title>Annotation of Ajellomyces capsulatus strain H88.</title>
        <authorList>
            <person name="Champion M."/>
            <person name="Cuomo C."/>
            <person name="Ma L.-J."/>
            <person name="Henn M.R."/>
            <person name="Sil A."/>
            <person name="Goldman B."/>
            <person name="Young S.K."/>
            <person name="Kodira C.D."/>
            <person name="Zeng Q."/>
            <person name="Koehrsen M."/>
            <person name="Alvarado L."/>
            <person name="Berlin A."/>
            <person name="Borenstein D."/>
            <person name="Chen Z."/>
            <person name="Engels R."/>
            <person name="Freedman E."/>
            <person name="Gellesch M."/>
            <person name="Goldberg J."/>
            <person name="Griggs A."/>
            <person name="Gujja S."/>
            <person name="Heiman D."/>
            <person name="Hepburn T."/>
            <person name="Howarth C."/>
            <person name="Jen D."/>
            <person name="Larson L."/>
            <person name="Lewis B."/>
            <person name="Mehta T."/>
            <person name="Park D."/>
            <person name="Pearson M."/>
            <person name="Roberts A."/>
            <person name="Saif S."/>
            <person name="Shea T."/>
            <person name="Shenoy N."/>
            <person name="Sisk P."/>
            <person name="Stolte C."/>
            <person name="Sykes S."/>
            <person name="Walk T."/>
            <person name="White J."/>
            <person name="Yandava C."/>
            <person name="Klein B."/>
            <person name="McEwen J.G."/>
            <person name="Puccia R."/>
            <person name="Goldman G.H."/>
            <person name="Felipe M.S."/>
            <person name="Nino-Vega G."/>
            <person name="San-Blas G."/>
            <person name="Taylor J."/>
            <person name="Mendoza L."/>
            <person name="Galagan J."/>
            <person name="Nusbaum C."/>
            <person name="Birren B."/>
        </authorList>
    </citation>
    <scope>NUCLEOTIDE SEQUENCE [LARGE SCALE GENOMIC DNA]</scope>
    <source>
        <strain evidence="3">H88</strain>
    </source>
</reference>